<dbReference type="SUPFAM" id="SSF52799">
    <property type="entry name" value="(Phosphotyrosine protein) phosphatases II"/>
    <property type="match status" value="1"/>
</dbReference>
<dbReference type="InterPro" id="IPR000387">
    <property type="entry name" value="Tyr_Pase_dom"/>
</dbReference>
<comment type="similarity">
    <text evidence="4">Belongs to the cyclic nucleotide phosphodiesterase class-III family.</text>
</comment>
<evidence type="ECO:0000256" key="3">
    <source>
        <dbReference type="ARBA" id="ARBA00023004"/>
    </source>
</evidence>
<dbReference type="Gene3D" id="3.90.190.10">
    <property type="entry name" value="Protein tyrosine phosphatase superfamily"/>
    <property type="match status" value="1"/>
</dbReference>
<dbReference type="Gene3D" id="3.60.21.10">
    <property type="match status" value="1"/>
</dbReference>
<keyword evidence="1" id="KW-0479">Metal-binding</keyword>
<dbReference type="InterPro" id="IPR016130">
    <property type="entry name" value="Tyr_Pase_AS"/>
</dbReference>
<evidence type="ECO:0000256" key="1">
    <source>
        <dbReference type="ARBA" id="ARBA00022723"/>
    </source>
</evidence>
<dbReference type="AlphaFoldDB" id="A0A087DDQ6"/>
<name>A0A087DDQ6_9BIFI</name>
<evidence type="ECO:0000256" key="2">
    <source>
        <dbReference type="ARBA" id="ARBA00022801"/>
    </source>
</evidence>
<dbReference type="STRING" id="158787.BSCA_0146"/>
<reference evidence="7 8" key="1">
    <citation type="submission" date="2014-03" db="EMBL/GenBank/DDBJ databases">
        <title>Genomics of Bifidobacteria.</title>
        <authorList>
            <person name="Ventura M."/>
            <person name="Milani C."/>
            <person name="Lugli G.A."/>
        </authorList>
    </citation>
    <scope>NUCLEOTIDE SEQUENCE [LARGE SCALE GENOMIC DNA]</scope>
    <source>
        <strain evidence="7 8">LMG 21589</strain>
    </source>
</reference>
<accession>A0A087DDQ6</accession>
<evidence type="ECO:0000313" key="7">
    <source>
        <dbReference type="EMBL" id="KFI93656.1"/>
    </source>
</evidence>
<dbReference type="Pfam" id="PF00149">
    <property type="entry name" value="Metallophos"/>
    <property type="match status" value="1"/>
</dbReference>
<dbReference type="GO" id="GO:0004114">
    <property type="term" value="F:3',5'-cyclic-nucleotide phosphodiesterase activity"/>
    <property type="evidence" value="ECO:0007669"/>
    <property type="project" value="UniProtKB-EC"/>
</dbReference>
<protein>
    <submittedName>
        <fullName evidence="7">Phosphoesterase</fullName>
        <ecNumber evidence="7">3.1.4.17</ecNumber>
    </submittedName>
</protein>
<dbReference type="InterPro" id="IPR004843">
    <property type="entry name" value="Calcineurin-like_PHP"/>
</dbReference>
<keyword evidence="2 7" id="KW-0378">Hydrolase</keyword>
<dbReference type="eggNOG" id="COG1409">
    <property type="taxonomic scope" value="Bacteria"/>
</dbReference>
<keyword evidence="8" id="KW-1185">Reference proteome</keyword>
<evidence type="ECO:0000256" key="4">
    <source>
        <dbReference type="ARBA" id="ARBA00025742"/>
    </source>
</evidence>
<keyword evidence="3" id="KW-0408">Iron</keyword>
<dbReference type="EC" id="3.1.4.17" evidence="7"/>
<dbReference type="EMBL" id="JGZO01000012">
    <property type="protein sequence ID" value="KFI93656.1"/>
    <property type="molecule type" value="Genomic_DNA"/>
</dbReference>
<dbReference type="OrthoDB" id="1188001at2"/>
<evidence type="ECO:0000256" key="5">
    <source>
        <dbReference type="SAM" id="MobiDB-lite"/>
    </source>
</evidence>
<gene>
    <name evidence="7" type="ORF">BSCA_0146</name>
</gene>
<dbReference type="PANTHER" id="PTHR42988">
    <property type="entry name" value="PHOSPHOHYDROLASE"/>
    <property type="match status" value="1"/>
</dbReference>
<organism evidence="7 8">
    <name type="scientific">Bifidobacterium scardovii</name>
    <dbReference type="NCBI Taxonomy" id="158787"/>
    <lineage>
        <taxon>Bacteria</taxon>
        <taxon>Bacillati</taxon>
        <taxon>Actinomycetota</taxon>
        <taxon>Actinomycetes</taxon>
        <taxon>Bifidobacteriales</taxon>
        <taxon>Bifidobacteriaceae</taxon>
        <taxon>Bifidobacterium</taxon>
    </lineage>
</organism>
<dbReference type="SUPFAM" id="SSF56300">
    <property type="entry name" value="Metallo-dependent phosphatases"/>
    <property type="match status" value="1"/>
</dbReference>
<evidence type="ECO:0000313" key="8">
    <source>
        <dbReference type="Proteomes" id="UP000029033"/>
    </source>
</evidence>
<comment type="caution">
    <text evidence="7">The sequence shown here is derived from an EMBL/GenBank/DDBJ whole genome shotgun (WGS) entry which is preliminary data.</text>
</comment>
<dbReference type="PROSITE" id="PS50056">
    <property type="entry name" value="TYR_PHOSPHATASE_2"/>
    <property type="match status" value="1"/>
</dbReference>
<dbReference type="GO" id="GO:0004721">
    <property type="term" value="F:phosphoprotein phosphatase activity"/>
    <property type="evidence" value="ECO:0007669"/>
    <property type="project" value="InterPro"/>
</dbReference>
<dbReference type="PROSITE" id="PS00383">
    <property type="entry name" value="TYR_PHOSPHATASE_1"/>
    <property type="match status" value="1"/>
</dbReference>
<feature type="region of interest" description="Disordered" evidence="5">
    <location>
        <begin position="1"/>
        <end position="23"/>
    </location>
</feature>
<feature type="domain" description="Tyrosine specific protein phosphatases" evidence="6">
    <location>
        <begin position="124"/>
        <end position="157"/>
    </location>
</feature>
<dbReference type="Proteomes" id="UP000029033">
    <property type="component" value="Unassembled WGS sequence"/>
</dbReference>
<dbReference type="PANTHER" id="PTHR42988:SF2">
    <property type="entry name" value="CYCLIC NUCLEOTIDE PHOSPHODIESTERASE CBUA0032-RELATED"/>
    <property type="match status" value="1"/>
</dbReference>
<dbReference type="InterPro" id="IPR050884">
    <property type="entry name" value="CNP_phosphodiesterase-III"/>
</dbReference>
<dbReference type="InterPro" id="IPR026893">
    <property type="entry name" value="Tyr/Ser_Pase_IphP-type"/>
</dbReference>
<dbReference type="Pfam" id="PF13350">
    <property type="entry name" value="Y_phosphatase3"/>
    <property type="match status" value="1"/>
</dbReference>
<evidence type="ECO:0000259" key="6">
    <source>
        <dbReference type="PROSITE" id="PS50056"/>
    </source>
</evidence>
<proteinExistence type="inferred from homology"/>
<dbReference type="GO" id="GO:0046872">
    <property type="term" value="F:metal ion binding"/>
    <property type="evidence" value="ECO:0007669"/>
    <property type="project" value="UniProtKB-KW"/>
</dbReference>
<dbReference type="eggNOG" id="COG2365">
    <property type="taxonomic scope" value="Bacteria"/>
</dbReference>
<feature type="region of interest" description="Disordered" evidence="5">
    <location>
        <begin position="533"/>
        <end position="557"/>
    </location>
</feature>
<dbReference type="InterPro" id="IPR029052">
    <property type="entry name" value="Metallo-depent_PP-like"/>
</dbReference>
<sequence>MDTCVMNGSEGAGGTGTGTATAADGGEVRFERCSNARVVERRDDGSPWLIRSAAPDDLTDADEARLRGLGVSTIVDLREPGEGHPRHFRGITTVPVPIYRLEGGAPRTGTLEGIYAFMLRHRGADLARAVGAIADAPGAALVHCSIGKDRTGLVVALARLAAGSAQQGIIDDYALSGGRLGDAIRRRTLEEVDQDAPGEPEHSDTLRMRLDSPVSMMASICDQLQGPQGAVRYLLRNGLAQTQLAALRGKCASAGRLTILHLSDLHAEQPPARLFGHIDSLDAVAKVPDYLRSLAVRPDAIVVTGDLIHHDVRAYRRVCEALQRLSDDLGAPLCVVPGNHDDVDAAADALGRYTTAAVAPQSFGVRGYTLHLLDSSEGYIAPEALAGLRKSLHAPCAGDGADQDGAGLSGRDSASGNCGGPSILVMHHSPVGSLMPSLRHIALHNADALADAISGADVRLILAGHFHHAMQGVFHGVPVCVAPSMAYEQRMDAGTGLVEGRSGTAFSIEELGPEGLRVTTVPMSLADDTLFSVPAGTSTHPGHQHHSRPSVELAAAR</sequence>
<dbReference type="InterPro" id="IPR029021">
    <property type="entry name" value="Prot-tyrosine_phosphatase-like"/>
</dbReference>